<feature type="chain" id="PRO_5022774979" description="DUF3558 domain-containing protein" evidence="2">
    <location>
        <begin position="27"/>
        <end position="188"/>
    </location>
</feature>
<evidence type="ECO:0000313" key="3">
    <source>
        <dbReference type="EMBL" id="TXK05863.1"/>
    </source>
</evidence>
<protein>
    <recommendedName>
        <fullName evidence="5">DUF3558 domain-containing protein</fullName>
    </recommendedName>
</protein>
<keyword evidence="4" id="KW-1185">Reference proteome</keyword>
<sequence length="188" mass="20087">MRRAFVGAAFLAAAASLTACSGPAPAPPQTSQPAQTITPQPGTGTNVQEPEESAEPEAATCENLLPPTLITQFEDMGWSFQQSQLFGVDAPLPDSVQCTWGDYESHSSEAVQIYAYSPIDEATAIAMQDALVAQGWTREDDGETVYITAGDRSTVVDENGYGMTYKFVAGAVTYADTKQGLLLVQWPR</sequence>
<reference evidence="3 4" key="1">
    <citation type="submission" date="2019-08" db="EMBL/GenBank/DDBJ databases">
        <authorList>
            <person name="Dong K."/>
        </authorList>
    </citation>
    <scope>NUCLEOTIDE SEQUENCE [LARGE SCALE GENOMIC DNA]</scope>
    <source>
        <strain evidence="3 4">M4-8</strain>
    </source>
</reference>
<dbReference type="RefSeq" id="WP_147824673.1">
    <property type="nucleotide sequence ID" value="NZ_BAAARG010000001.1"/>
</dbReference>
<gene>
    <name evidence="3" type="ORF">FVP60_02450</name>
</gene>
<dbReference type="Proteomes" id="UP000321196">
    <property type="component" value="Unassembled WGS sequence"/>
</dbReference>
<evidence type="ECO:0000313" key="4">
    <source>
        <dbReference type="Proteomes" id="UP000321196"/>
    </source>
</evidence>
<dbReference type="EMBL" id="VRSW01000001">
    <property type="protein sequence ID" value="TXK05863.1"/>
    <property type="molecule type" value="Genomic_DNA"/>
</dbReference>
<dbReference type="AlphaFoldDB" id="A0A5C8HS26"/>
<feature type="signal peptide" evidence="2">
    <location>
        <begin position="1"/>
        <end position="26"/>
    </location>
</feature>
<proteinExistence type="predicted"/>
<comment type="caution">
    <text evidence="3">The sequence shown here is derived from an EMBL/GenBank/DDBJ whole genome shotgun (WGS) entry which is preliminary data.</text>
</comment>
<feature type="region of interest" description="Disordered" evidence="1">
    <location>
        <begin position="21"/>
        <end position="56"/>
    </location>
</feature>
<evidence type="ECO:0000256" key="1">
    <source>
        <dbReference type="SAM" id="MobiDB-lite"/>
    </source>
</evidence>
<evidence type="ECO:0000256" key="2">
    <source>
        <dbReference type="SAM" id="SignalP"/>
    </source>
</evidence>
<keyword evidence="2" id="KW-0732">Signal</keyword>
<accession>A0A5C8HS26</accession>
<organism evidence="3 4">
    <name type="scientific">Microbacterium mitrae</name>
    <dbReference type="NCBI Taxonomy" id="664640"/>
    <lineage>
        <taxon>Bacteria</taxon>
        <taxon>Bacillati</taxon>
        <taxon>Actinomycetota</taxon>
        <taxon>Actinomycetes</taxon>
        <taxon>Micrococcales</taxon>
        <taxon>Microbacteriaceae</taxon>
        <taxon>Microbacterium</taxon>
    </lineage>
</organism>
<name>A0A5C8HS26_9MICO</name>
<dbReference type="PROSITE" id="PS51257">
    <property type="entry name" value="PROKAR_LIPOPROTEIN"/>
    <property type="match status" value="1"/>
</dbReference>
<evidence type="ECO:0008006" key="5">
    <source>
        <dbReference type="Google" id="ProtNLM"/>
    </source>
</evidence>
<feature type="compositionally biased region" description="Low complexity" evidence="1">
    <location>
        <begin position="31"/>
        <end position="41"/>
    </location>
</feature>
<dbReference type="OrthoDB" id="5082740at2"/>